<dbReference type="RefSeq" id="WP_088863324.1">
    <property type="nucleotide sequence ID" value="NZ_CP014854.1"/>
</dbReference>
<protein>
    <submittedName>
        <fullName evidence="1">Uncharacterized protein</fullName>
    </submittedName>
</protein>
<dbReference type="Proteomes" id="UP000197156">
    <property type="component" value="Chromosome"/>
</dbReference>
<accession>A0A218P384</accession>
<gene>
    <name evidence="1" type="ORF">A3L02_07410</name>
</gene>
<dbReference type="AlphaFoldDB" id="A0A218P384"/>
<evidence type="ECO:0000313" key="2">
    <source>
        <dbReference type="Proteomes" id="UP000197156"/>
    </source>
</evidence>
<proteinExistence type="predicted"/>
<keyword evidence="2" id="KW-1185">Reference proteome</keyword>
<organism evidence="1 2">
    <name type="scientific">Thermococcus celer Vu 13 = JCM 8558</name>
    <dbReference type="NCBI Taxonomy" id="1293037"/>
    <lineage>
        <taxon>Archaea</taxon>
        <taxon>Methanobacteriati</taxon>
        <taxon>Methanobacteriota</taxon>
        <taxon>Thermococci</taxon>
        <taxon>Thermococcales</taxon>
        <taxon>Thermococcaceae</taxon>
        <taxon>Thermococcus</taxon>
    </lineage>
</organism>
<dbReference type="KEGG" id="tce:A3L02_07410"/>
<evidence type="ECO:0000313" key="1">
    <source>
        <dbReference type="EMBL" id="ASI99394.1"/>
    </source>
</evidence>
<reference evidence="1 2" key="1">
    <citation type="submission" date="2016-03" db="EMBL/GenBank/DDBJ databases">
        <title>Complete genome sequence of Thermococcus celer.</title>
        <authorList>
            <person name="Oger P.M."/>
        </authorList>
    </citation>
    <scope>NUCLEOTIDE SEQUENCE [LARGE SCALE GENOMIC DNA]</scope>
    <source>
        <strain evidence="1 2">Vu 13</strain>
    </source>
</reference>
<dbReference type="GeneID" id="33324577"/>
<dbReference type="OrthoDB" id="97038at2157"/>
<name>A0A218P384_THECE</name>
<sequence length="130" mass="14506">MRILIGSDEGKISFVGKRGTFIARIGVAVALPKKGYDSFVEDYYEFFEKFKGEFGMETPLTVIKMMGRNLFMRLPISIKRGYRQARRCLFVSTYVPLSFLHSNSKPNSPKATSPSAVSALSPSAEVILDV</sequence>
<dbReference type="EMBL" id="CP014854">
    <property type="protein sequence ID" value="ASI99394.1"/>
    <property type="molecule type" value="Genomic_DNA"/>
</dbReference>